<proteinExistence type="predicted"/>
<feature type="transmembrane region" description="Helical" evidence="1">
    <location>
        <begin position="57"/>
        <end position="81"/>
    </location>
</feature>
<organism evidence="3 4">
    <name type="scientific">Gryllotalpicola protaetiae</name>
    <dbReference type="NCBI Taxonomy" id="2419771"/>
    <lineage>
        <taxon>Bacteria</taxon>
        <taxon>Bacillati</taxon>
        <taxon>Actinomycetota</taxon>
        <taxon>Actinomycetes</taxon>
        <taxon>Micrococcales</taxon>
        <taxon>Microbacteriaceae</taxon>
        <taxon>Gryllotalpicola</taxon>
    </lineage>
</organism>
<dbReference type="KEGG" id="gry:D7I44_16715"/>
<keyword evidence="1" id="KW-0812">Transmembrane</keyword>
<dbReference type="SUPFAM" id="SSF53474">
    <property type="entry name" value="alpha/beta-Hydrolases"/>
    <property type="match status" value="1"/>
</dbReference>
<dbReference type="OrthoDB" id="8111537at2"/>
<feature type="domain" description="AB hydrolase-1" evidence="2">
    <location>
        <begin position="214"/>
        <end position="424"/>
    </location>
</feature>
<dbReference type="AlphaFoldDB" id="A0A387BVX3"/>
<dbReference type="EMBL" id="CP032624">
    <property type="protein sequence ID" value="AYG04997.1"/>
    <property type="molecule type" value="Genomic_DNA"/>
</dbReference>
<keyword evidence="3" id="KW-0378">Hydrolase</keyword>
<dbReference type="Gene3D" id="3.40.50.1820">
    <property type="entry name" value="alpha/beta hydrolase"/>
    <property type="match status" value="1"/>
</dbReference>
<keyword evidence="1" id="KW-1133">Transmembrane helix</keyword>
<dbReference type="Pfam" id="PF12697">
    <property type="entry name" value="Abhydrolase_6"/>
    <property type="match status" value="1"/>
</dbReference>
<evidence type="ECO:0000313" key="3">
    <source>
        <dbReference type="EMBL" id="AYG04997.1"/>
    </source>
</evidence>
<name>A0A387BVX3_9MICO</name>
<keyword evidence="1" id="KW-0472">Membrane</keyword>
<protein>
    <submittedName>
        <fullName evidence="3">Alpha/beta fold hydrolase</fullName>
    </submittedName>
</protein>
<keyword evidence="4" id="KW-1185">Reference proteome</keyword>
<dbReference type="Proteomes" id="UP000275069">
    <property type="component" value="Chromosome"/>
</dbReference>
<accession>A0A387BVX3</accession>
<dbReference type="PANTHER" id="PTHR43358">
    <property type="entry name" value="ALPHA/BETA-HYDROLASE"/>
    <property type="match status" value="1"/>
</dbReference>
<dbReference type="GO" id="GO:0016787">
    <property type="term" value="F:hydrolase activity"/>
    <property type="evidence" value="ECO:0007669"/>
    <property type="project" value="UniProtKB-KW"/>
</dbReference>
<dbReference type="InterPro" id="IPR052920">
    <property type="entry name" value="DNA-binding_regulatory"/>
</dbReference>
<evidence type="ECO:0000256" key="1">
    <source>
        <dbReference type="SAM" id="Phobius"/>
    </source>
</evidence>
<evidence type="ECO:0000259" key="2">
    <source>
        <dbReference type="Pfam" id="PF12697"/>
    </source>
</evidence>
<gene>
    <name evidence="3" type="ORF">D7I44_16715</name>
</gene>
<sequence>MTACLMESNAAVNSGEAPRPDGVDDTARTLGFKVRVRDQARRAKGVDMAGWRRRVGYPLVFGAVGAATFAVVAAASSVLIARKVLTPPRRRDEDVIVRAVAPDASVITLSPTPESLLRGDYSFWFDHDAGHARLGPILSRSGVSVTRRVERVSFGDLTRAKRGRISGWWYVRPEELGVPVKSIGIDTDGGVAPAWRFNAPKGDDGVRSGKWAIHVHGRGTQRQECLRAVPTFREHGWTSLVISYRNDGDGPRSDDGRYGLGSTEWRDVEAAIEYAVDHGATDIVIMGWSMGGAIALQAVTRSPHSELIRGVVLDSPVIDWVDTLRYQAGELHVPDPITESALKILDAPWGGHLTGAAAPIGLPELDFVQRADVLSTPILLLHSDDDGYVPAYASRALAARRPDIVTFVRFTRARHTKLWNFDPKKWTKAISRWLDQLDVGDGTPTPPGV</sequence>
<evidence type="ECO:0000313" key="4">
    <source>
        <dbReference type="Proteomes" id="UP000275069"/>
    </source>
</evidence>
<dbReference type="InterPro" id="IPR000073">
    <property type="entry name" value="AB_hydrolase_1"/>
</dbReference>
<dbReference type="PANTHER" id="PTHR43358:SF4">
    <property type="entry name" value="ALPHA_BETA HYDROLASE FOLD-1 DOMAIN-CONTAINING PROTEIN"/>
    <property type="match status" value="1"/>
</dbReference>
<dbReference type="InterPro" id="IPR029058">
    <property type="entry name" value="AB_hydrolase_fold"/>
</dbReference>
<reference evidence="3 4" key="1">
    <citation type="submission" date="2018-09" db="EMBL/GenBank/DDBJ databases">
        <title>Genome sequencing of strain 2DFW10M-5.</title>
        <authorList>
            <person name="Heo J."/>
            <person name="Kim S.-J."/>
            <person name="Kwon S.-W."/>
        </authorList>
    </citation>
    <scope>NUCLEOTIDE SEQUENCE [LARGE SCALE GENOMIC DNA]</scope>
    <source>
        <strain evidence="3 4">2DFW10M-5</strain>
    </source>
</reference>